<dbReference type="Pfam" id="PF06616">
    <property type="entry name" value="BsuBI_PstI_RE"/>
    <property type="match status" value="1"/>
</dbReference>
<proteinExistence type="predicted"/>
<accession>A0A7Z0EDH8</accession>
<sequence length="308" mass="33730">MLEALGFDKAQSGDRSAWTLLALLQLKPGSAWAEAQSPMLGTHAIMGWVRQHYGKDYAPNSRETFRRQTLHQFVDAGLVVYNADDPGRVTNSKDNNYMVAPEGLALLQTFGTSEFEKRLAEYLVTAPGLKAKYAAAREMTRIPVTLPDGTEIDIAGGGQNVLIKAMVEDFCPRFTPGGHVLYIGDADAKLAVFLEDDLAALGVTIDSHGKMPDLVVHQADKNWLFLMEAASTHGPVDGKRHGELAKLFSGSTAGLVYVSAFPDRKTMRGYLADLAWETEAWTADEPSHMMHLNGDRFLGPHERTRAGN</sequence>
<keyword evidence="4" id="KW-1185">Reference proteome</keyword>
<feature type="domain" description="BsuBI/PstI restriction endonuclease HTH" evidence="2">
    <location>
        <begin position="2"/>
        <end position="130"/>
    </location>
</feature>
<feature type="domain" description="BsuBI/PstI restriction endonuclease" evidence="1">
    <location>
        <begin position="142"/>
        <end position="294"/>
    </location>
</feature>
<dbReference type="Proteomes" id="UP000537260">
    <property type="component" value="Unassembled WGS sequence"/>
</dbReference>
<dbReference type="AlphaFoldDB" id="A0A7Z0EDH8"/>
<dbReference type="InterPro" id="IPR009528">
    <property type="entry name" value="Restrct_endonuc_II_BsuBI_C"/>
</dbReference>
<dbReference type="EC" id="3.1.21.4" evidence="3"/>
<dbReference type="InterPro" id="IPR041962">
    <property type="entry name" value="BsuBI/PstI_N_sf"/>
</dbReference>
<dbReference type="GO" id="GO:0003677">
    <property type="term" value="F:DNA binding"/>
    <property type="evidence" value="ECO:0007669"/>
    <property type="project" value="InterPro"/>
</dbReference>
<evidence type="ECO:0000313" key="4">
    <source>
        <dbReference type="Proteomes" id="UP000537260"/>
    </source>
</evidence>
<gene>
    <name evidence="3" type="ORF">HNR05_001411</name>
</gene>
<reference evidence="3 4" key="1">
    <citation type="submission" date="2020-07" db="EMBL/GenBank/DDBJ databases">
        <title>Sequencing the genomes of 1000 actinobacteria strains.</title>
        <authorList>
            <person name="Klenk H.-P."/>
        </authorList>
    </citation>
    <scope>NUCLEOTIDE SEQUENCE [LARGE SCALE GENOMIC DNA]</scope>
    <source>
        <strain evidence="3 4">LI1</strain>
    </source>
</reference>
<keyword evidence="3" id="KW-0378">Hydrolase</keyword>
<evidence type="ECO:0000259" key="2">
    <source>
        <dbReference type="Pfam" id="PF17728"/>
    </source>
</evidence>
<dbReference type="EMBL" id="JACCFM010000001">
    <property type="protein sequence ID" value="NYJ19620.1"/>
    <property type="molecule type" value="Genomic_DNA"/>
</dbReference>
<dbReference type="GO" id="GO:0000287">
    <property type="term" value="F:magnesium ion binding"/>
    <property type="evidence" value="ECO:0007669"/>
    <property type="project" value="InterPro"/>
</dbReference>
<dbReference type="Pfam" id="PF17728">
    <property type="entry name" value="BsuBI_PstI_RE_N"/>
    <property type="match status" value="1"/>
</dbReference>
<dbReference type="Gene3D" id="1.10.10.1820">
    <property type="entry name" value="BsuBI/PstI restriction endonuclease-like"/>
    <property type="match status" value="1"/>
</dbReference>
<dbReference type="Gene3D" id="3.40.1350.80">
    <property type="match status" value="1"/>
</dbReference>
<protein>
    <submittedName>
        <fullName evidence="3">Type II restriction enzyme</fullName>
        <ecNumber evidence="3">3.1.21.4</ecNumber>
    </submittedName>
</protein>
<comment type="caution">
    <text evidence="3">The sequence shown here is derived from an EMBL/GenBank/DDBJ whole genome shotgun (WGS) entry which is preliminary data.</text>
</comment>
<dbReference type="GO" id="GO:0009036">
    <property type="term" value="F:type II site-specific deoxyribonuclease activity"/>
    <property type="evidence" value="ECO:0007669"/>
    <property type="project" value="UniProtKB-EC"/>
</dbReference>
<dbReference type="GO" id="GO:0009307">
    <property type="term" value="P:DNA restriction-modification system"/>
    <property type="evidence" value="ECO:0007669"/>
    <property type="project" value="InterPro"/>
</dbReference>
<evidence type="ECO:0000259" key="1">
    <source>
        <dbReference type="Pfam" id="PF06616"/>
    </source>
</evidence>
<organism evidence="3 4">
    <name type="scientific">Glaciibacter psychrotolerans</name>
    <dbReference type="NCBI Taxonomy" id="670054"/>
    <lineage>
        <taxon>Bacteria</taxon>
        <taxon>Bacillati</taxon>
        <taxon>Actinomycetota</taxon>
        <taxon>Actinomycetes</taxon>
        <taxon>Micrococcales</taxon>
        <taxon>Microbacteriaceae</taxon>
        <taxon>Glaciibacter</taxon>
    </lineage>
</organism>
<name>A0A7Z0EDH8_9MICO</name>
<evidence type="ECO:0000313" key="3">
    <source>
        <dbReference type="EMBL" id="NYJ19620.1"/>
    </source>
</evidence>
<dbReference type="InterPro" id="IPR041454">
    <property type="entry name" value="BsuBI/PstI_N"/>
</dbReference>
<dbReference type="InterPro" id="IPR041963">
    <property type="entry name" value="BsuBI/PstI_C_sf"/>
</dbReference>